<keyword evidence="1" id="KW-1133">Transmembrane helix</keyword>
<keyword evidence="3" id="KW-1185">Reference proteome</keyword>
<evidence type="ECO:0000313" key="3">
    <source>
        <dbReference type="Proteomes" id="UP000320653"/>
    </source>
</evidence>
<dbReference type="AlphaFoldDB" id="A0A561QNW6"/>
<accession>A0A561QNW6</accession>
<comment type="caution">
    <text evidence="2">The sequence shown here is derived from an EMBL/GenBank/DDBJ whole genome shotgun (WGS) entry which is preliminary data.</text>
</comment>
<dbReference type="OrthoDB" id="8451465at2"/>
<name>A0A561QNW6_9HYPH</name>
<feature type="transmembrane region" description="Helical" evidence="1">
    <location>
        <begin position="39"/>
        <end position="58"/>
    </location>
</feature>
<sequence length="69" mass="7539">MTPEAKSQAIAAALILLGAGLVIYFLPTLVLWIGQYSPALAFVVGAILLLGFFAVFWLRARYQRKRGGE</sequence>
<proteinExistence type="predicted"/>
<gene>
    <name evidence="2" type="ORF">FHW37_105118</name>
</gene>
<dbReference type="EMBL" id="VIWP01000005">
    <property type="protein sequence ID" value="TWF52019.1"/>
    <property type="molecule type" value="Genomic_DNA"/>
</dbReference>
<organism evidence="2 3">
    <name type="scientific">Neorhizobium alkalisoli</name>
    <dbReference type="NCBI Taxonomy" id="528178"/>
    <lineage>
        <taxon>Bacteria</taxon>
        <taxon>Pseudomonadati</taxon>
        <taxon>Pseudomonadota</taxon>
        <taxon>Alphaproteobacteria</taxon>
        <taxon>Hyphomicrobiales</taxon>
        <taxon>Rhizobiaceae</taxon>
        <taxon>Rhizobium/Agrobacterium group</taxon>
        <taxon>Neorhizobium</taxon>
    </lineage>
</organism>
<protein>
    <submittedName>
        <fullName evidence="2">Uncharacterized protein</fullName>
    </submittedName>
</protein>
<keyword evidence="1" id="KW-0812">Transmembrane</keyword>
<evidence type="ECO:0000256" key="1">
    <source>
        <dbReference type="SAM" id="Phobius"/>
    </source>
</evidence>
<dbReference type="RefSeq" id="WP_145639552.1">
    <property type="nucleotide sequence ID" value="NZ_VIWP01000005.1"/>
</dbReference>
<dbReference type="Proteomes" id="UP000320653">
    <property type="component" value="Unassembled WGS sequence"/>
</dbReference>
<evidence type="ECO:0000313" key="2">
    <source>
        <dbReference type="EMBL" id="TWF52019.1"/>
    </source>
</evidence>
<feature type="transmembrane region" description="Helical" evidence="1">
    <location>
        <begin position="12"/>
        <end position="33"/>
    </location>
</feature>
<keyword evidence="1" id="KW-0472">Membrane</keyword>
<reference evidence="2 3" key="1">
    <citation type="submission" date="2019-06" db="EMBL/GenBank/DDBJ databases">
        <title>Sorghum-associated microbial communities from plants grown in Nebraska, USA.</title>
        <authorList>
            <person name="Schachtman D."/>
        </authorList>
    </citation>
    <scope>NUCLEOTIDE SEQUENCE [LARGE SCALE GENOMIC DNA]</scope>
    <source>
        <strain evidence="2 3">1225</strain>
    </source>
</reference>